<protein>
    <submittedName>
        <fullName evidence="10">IgaA/UmoB family intracellular growth attenuator</fullName>
    </submittedName>
</protein>
<evidence type="ECO:0000256" key="2">
    <source>
        <dbReference type="ARBA" id="ARBA00009494"/>
    </source>
</evidence>
<gene>
    <name evidence="10" type="ORF">QWF21_04440</name>
</gene>
<keyword evidence="5 9" id="KW-0812">Transmembrane</keyword>
<evidence type="ECO:0000256" key="1">
    <source>
        <dbReference type="ARBA" id="ARBA00004429"/>
    </source>
</evidence>
<evidence type="ECO:0000256" key="9">
    <source>
        <dbReference type="SAM" id="Phobius"/>
    </source>
</evidence>
<evidence type="ECO:0000256" key="3">
    <source>
        <dbReference type="ARBA" id="ARBA00022475"/>
    </source>
</evidence>
<comment type="caution">
    <text evidence="10">The sequence shown here is derived from an EMBL/GenBank/DDBJ whole genome shotgun (WGS) entry which is preliminary data.</text>
</comment>
<accession>A0ABU7JCW7</accession>
<comment type="subcellular location">
    <subcellularLocation>
        <location evidence="1">Cell inner membrane</location>
        <topology evidence="1">Multi-pass membrane protein</topology>
    </subcellularLocation>
</comment>
<evidence type="ECO:0000256" key="6">
    <source>
        <dbReference type="ARBA" id="ARBA00022989"/>
    </source>
</evidence>
<keyword evidence="11" id="KW-1185">Reference proteome</keyword>
<dbReference type="Proteomes" id="UP001339167">
    <property type="component" value="Unassembled WGS sequence"/>
</dbReference>
<feature type="transmembrane region" description="Helical" evidence="9">
    <location>
        <begin position="358"/>
        <end position="375"/>
    </location>
</feature>
<comment type="similarity">
    <text evidence="2">Belongs to the IgaA family.</text>
</comment>
<dbReference type="RefSeq" id="WP_330086843.1">
    <property type="nucleotide sequence ID" value="NZ_JAUGZK010000003.1"/>
</dbReference>
<organism evidence="10 11">
    <name type="scientific">Alkalimonas mucilaginosa</name>
    <dbReference type="NCBI Taxonomy" id="3057676"/>
    <lineage>
        <taxon>Bacteria</taxon>
        <taxon>Pseudomonadati</taxon>
        <taxon>Pseudomonadota</taxon>
        <taxon>Gammaproteobacteria</taxon>
        <taxon>Alkalimonas</taxon>
    </lineage>
</organism>
<feature type="compositionally biased region" description="Polar residues" evidence="8">
    <location>
        <begin position="169"/>
        <end position="189"/>
    </location>
</feature>
<dbReference type="EMBL" id="JAUGZK010000003">
    <property type="protein sequence ID" value="MEE2023484.1"/>
    <property type="molecule type" value="Genomic_DNA"/>
</dbReference>
<evidence type="ECO:0000256" key="8">
    <source>
        <dbReference type="SAM" id="MobiDB-lite"/>
    </source>
</evidence>
<keyword evidence="3" id="KW-1003">Cell membrane</keyword>
<feature type="transmembrane region" description="Helical" evidence="9">
    <location>
        <begin position="693"/>
        <end position="711"/>
    </location>
</feature>
<feature type="transmembrane region" description="Helical" evidence="9">
    <location>
        <begin position="215"/>
        <end position="236"/>
    </location>
</feature>
<sequence length="731" mass="81800">MELFGVIKLVLIIIILVASFSSYLVYQGRRRDSVRTLSAIRNELSPERRLTPQERETLSPLLIDPHKHEKALHLEDDGVYVLEGEYARHGLDTNGATTWHDTIAGVEVILPFDAELFLELQNRAEVVFAGQYAIVLRLNNAFELQAGLERDKQRQKENAAWEGGVRGTLHNSTADENLPTKESSSTQESASDRVTILSQRDETPAEIESREGRGIGILSALCWTLGFIALAIATIYDLQSSRYIWMAVAALFIGLGLWQFWRRWRLPPPQKVNQVVGPFHLHALVTEAQPDKVTVQPMLGDKLAFTMPEPWQFALEMPQGTRIEAELRVADCSAVRFGKQLSIDEEVRRFPLVWWGRHFTLALVGAVALMFALYASPGVRADLTLAMHWLTNTTPVLYTDPDALAAELPTKGALITLQGEGRCQVQPPEWDRSSISCQHLRWGGAMPVAQNTVLETAVTTLSKGDFIKTRRDIRLEMMMTLQSGGAGRGTNQPRVVTNIEDIVAMVNAVCHQVNGEDNLQAFGNSRLRDIPYQCQQLRDGLLESMHLPVDTEPADWEAMLGILAEPYADGDAWEAVILANQVNRLHQRGRGLASTIIAHRAEILASEIMASQQGGILLEITDSSPTAETPGRSRRNQPELWYELLALLEPAKVESFQITGLVLEQAVDYSDAPVLVIDRARQLDHPWPATLRALWLLLAMMLLLIHGPLCLRNYLAKRARTQAIQQRYQRT</sequence>
<feature type="transmembrane region" description="Helical" evidence="9">
    <location>
        <begin position="242"/>
        <end position="261"/>
    </location>
</feature>
<keyword evidence="6 9" id="KW-1133">Transmembrane helix</keyword>
<feature type="region of interest" description="Disordered" evidence="8">
    <location>
        <begin position="153"/>
        <end position="194"/>
    </location>
</feature>
<name>A0ABU7JCW7_9GAMM</name>
<feature type="transmembrane region" description="Helical" evidence="9">
    <location>
        <begin position="6"/>
        <end position="26"/>
    </location>
</feature>
<dbReference type="Pfam" id="PF07095">
    <property type="entry name" value="IgaA"/>
    <property type="match status" value="1"/>
</dbReference>
<keyword evidence="7 9" id="KW-0472">Membrane</keyword>
<proteinExistence type="inferred from homology"/>
<reference evidence="10 11" key="1">
    <citation type="submission" date="2023-06" db="EMBL/GenBank/DDBJ databases">
        <title>Alkalimonas sp., MEB004 an alkaliphilic bacterium isolated from Lonar Lake, India.</title>
        <authorList>
            <person name="Joshi A."/>
            <person name="Thite S."/>
        </authorList>
    </citation>
    <scope>NUCLEOTIDE SEQUENCE [LARGE SCALE GENOMIC DNA]</scope>
    <source>
        <strain evidence="10 11">MEB004</strain>
    </source>
</reference>
<evidence type="ECO:0000313" key="10">
    <source>
        <dbReference type="EMBL" id="MEE2023484.1"/>
    </source>
</evidence>
<evidence type="ECO:0000256" key="4">
    <source>
        <dbReference type="ARBA" id="ARBA00022519"/>
    </source>
</evidence>
<evidence type="ECO:0000256" key="5">
    <source>
        <dbReference type="ARBA" id="ARBA00022692"/>
    </source>
</evidence>
<dbReference type="InterPro" id="IPR010771">
    <property type="entry name" value="IgaA"/>
</dbReference>
<evidence type="ECO:0000313" key="11">
    <source>
        <dbReference type="Proteomes" id="UP001339167"/>
    </source>
</evidence>
<evidence type="ECO:0000256" key="7">
    <source>
        <dbReference type="ARBA" id="ARBA00023136"/>
    </source>
</evidence>
<keyword evidence="4" id="KW-0997">Cell inner membrane</keyword>